<dbReference type="SUPFAM" id="SSF56784">
    <property type="entry name" value="HAD-like"/>
    <property type="match status" value="1"/>
</dbReference>
<dbReference type="EMBL" id="SJKC01000004">
    <property type="protein sequence ID" value="TCC34321.1"/>
    <property type="molecule type" value="Genomic_DNA"/>
</dbReference>
<evidence type="ECO:0000313" key="2">
    <source>
        <dbReference type="EMBL" id="TCC34321.1"/>
    </source>
</evidence>
<protein>
    <submittedName>
        <fullName evidence="2">HAD family hydrolase</fullName>
    </submittedName>
</protein>
<comment type="caution">
    <text evidence="2">The sequence shown here is derived from an EMBL/GenBank/DDBJ whole genome shotgun (WGS) entry which is preliminary data.</text>
</comment>
<dbReference type="Proteomes" id="UP000294225">
    <property type="component" value="Unassembled WGS sequence"/>
</dbReference>
<proteinExistence type="predicted"/>
<evidence type="ECO:0000313" key="3">
    <source>
        <dbReference type="Proteomes" id="UP000292385"/>
    </source>
</evidence>
<dbReference type="AlphaFoldDB" id="A0A4R0ILA0"/>
<dbReference type="SFLD" id="SFLDG01129">
    <property type="entry name" value="C1.5:_HAD__Beta-PGM__Phosphata"/>
    <property type="match status" value="1"/>
</dbReference>
<dbReference type="InterPro" id="IPR023214">
    <property type="entry name" value="HAD_sf"/>
</dbReference>
<name>A0A4R0ILA0_9ACTN</name>
<accession>A0A4R0ILA0</accession>
<dbReference type="EMBL" id="SJJY01000005">
    <property type="protein sequence ID" value="TCC22036.1"/>
    <property type="molecule type" value="Genomic_DNA"/>
</dbReference>
<organism evidence="2 4">
    <name type="scientific">Kribbella speibonae</name>
    <dbReference type="NCBI Taxonomy" id="1572660"/>
    <lineage>
        <taxon>Bacteria</taxon>
        <taxon>Bacillati</taxon>
        <taxon>Actinomycetota</taxon>
        <taxon>Actinomycetes</taxon>
        <taxon>Propionibacteriales</taxon>
        <taxon>Kribbellaceae</taxon>
        <taxon>Kribbella</taxon>
    </lineage>
</organism>
<dbReference type="InterPro" id="IPR006439">
    <property type="entry name" value="HAD-SF_hydro_IA"/>
</dbReference>
<sequence>MRPTAVLFDADGVIQRPDRDWSARLTSLVPTDGEAFVADLMAAEKPALVGKVDFRDALGDVLRRWNSPVSVDEALEPWSWFVAEPAVIALIQSLRAAGIGCHLATNQQGYRRAIMQDERGYGAWFDRTFYSCDLGLAKPDPAYFRAILGALDLPASSVLFIDDNVANVEGAASVGLRAELYDLSAGVPALIELFRRHELPQTPSEVL</sequence>
<dbReference type="GO" id="GO:0016787">
    <property type="term" value="F:hydrolase activity"/>
    <property type="evidence" value="ECO:0007669"/>
    <property type="project" value="UniProtKB-KW"/>
</dbReference>
<dbReference type="NCBIfam" id="TIGR01509">
    <property type="entry name" value="HAD-SF-IA-v3"/>
    <property type="match status" value="1"/>
</dbReference>
<dbReference type="PANTHER" id="PTHR43611">
    <property type="entry name" value="ALPHA-D-GLUCOSE 1-PHOSPHATE PHOSPHATASE"/>
    <property type="match status" value="1"/>
</dbReference>
<gene>
    <name evidence="1" type="ORF">E0H58_24520</name>
    <name evidence="2" type="ORF">E0H92_30370</name>
</gene>
<keyword evidence="3" id="KW-1185">Reference proteome</keyword>
<dbReference type="Pfam" id="PF00702">
    <property type="entry name" value="Hydrolase"/>
    <property type="match status" value="1"/>
</dbReference>
<keyword evidence="2" id="KW-0378">Hydrolase</keyword>
<evidence type="ECO:0000313" key="4">
    <source>
        <dbReference type="Proteomes" id="UP000294225"/>
    </source>
</evidence>
<evidence type="ECO:0000313" key="1">
    <source>
        <dbReference type="EMBL" id="TCC22036.1"/>
    </source>
</evidence>
<dbReference type="Proteomes" id="UP000292385">
    <property type="component" value="Unassembled WGS sequence"/>
</dbReference>
<dbReference type="SFLD" id="SFLDS00003">
    <property type="entry name" value="Haloacid_Dehalogenase"/>
    <property type="match status" value="1"/>
</dbReference>
<dbReference type="Gene3D" id="3.40.50.1000">
    <property type="entry name" value="HAD superfamily/HAD-like"/>
    <property type="match status" value="1"/>
</dbReference>
<dbReference type="PRINTS" id="PR00413">
    <property type="entry name" value="HADHALOGNASE"/>
</dbReference>
<dbReference type="RefSeq" id="WP_131463911.1">
    <property type="nucleotide sequence ID" value="NZ_SJJY01000005.1"/>
</dbReference>
<dbReference type="InterPro" id="IPR036412">
    <property type="entry name" value="HAD-like_sf"/>
</dbReference>
<reference evidence="3 4" key="1">
    <citation type="submission" date="2019-02" db="EMBL/GenBank/DDBJ databases">
        <title>Kribbella capetownensis sp. nov. and Kribbella speibonae sp. nov., isolated from soil.</title>
        <authorList>
            <person name="Curtis S.M."/>
            <person name="Norton I."/>
            <person name="Everest G.J."/>
            <person name="Meyers P.R."/>
        </authorList>
    </citation>
    <scope>NUCLEOTIDE SEQUENCE [LARGE SCALE GENOMIC DNA]</scope>
    <source>
        <strain evidence="1 3">SK5</strain>
        <strain evidence="2 4">YM55</strain>
    </source>
</reference>
<dbReference type="PANTHER" id="PTHR43611:SF3">
    <property type="entry name" value="FLAVIN MONONUCLEOTIDE HYDROLASE 1, CHLOROPLATIC"/>
    <property type="match status" value="1"/>
</dbReference>